<dbReference type="Proteomes" id="UP000649829">
    <property type="component" value="Unassembled WGS sequence"/>
</dbReference>
<keyword evidence="2" id="KW-0238">DNA-binding</keyword>
<comment type="caution">
    <text evidence="6">The sequence shown here is derived from an EMBL/GenBank/DDBJ whole genome shotgun (WGS) entry which is preliminary data.</text>
</comment>
<feature type="region of interest" description="Disordered" evidence="4">
    <location>
        <begin position="1"/>
        <end position="22"/>
    </location>
</feature>
<dbReference type="Gene3D" id="1.10.10.10">
    <property type="entry name" value="Winged helix-like DNA-binding domain superfamily/Winged helix DNA-binding domain"/>
    <property type="match status" value="1"/>
</dbReference>
<proteinExistence type="predicted"/>
<dbReference type="InterPro" id="IPR000524">
    <property type="entry name" value="Tscrpt_reg_HTH_GntR"/>
</dbReference>
<dbReference type="Pfam" id="PF00392">
    <property type="entry name" value="GntR"/>
    <property type="match status" value="1"/>
</dbReference>
<dbReference type="InterPro" id="IPR008920">
    <property type="entry name" value="TF_FadR/GntR_C"/>
</dbReference>
<accession>A0A917WHQ8</accession>
<protein>
    <recommendedName>
        <fullName evidence="5">HTH gntR-type domain-containing protein</fullName>
    </recommendedName>
</protein>
<dbReference type="EMBL" id="BMLF01000002">
    <property type="protein sequence ID" value="GGM04900.1"/>
    <property type="molecule type" value="Genomic_DNA"/>
</dbReference>
<evidence type="ECO:0000256" key="3">
    <source>
        <dbReference type="ARBA" id="ARBA00023163"/>
    </source>
</evidence>
<dbReference type="GO" id="GO:0003677">
    <property type="term" value="F:DNA binding"/>
    <property type="evidence" value="ECO:0007669"/>
    <property type="project" value="UniProtKB-KW"/>
</dbReference>
<dbReference type="Gene3D" id="1.20.120.530">
    <property type="entry name" value="GntR ligand-binding domain-like"/>
    <property type="match status" value="1"/>
</dbReference>
<dbReference type="SMART" id="SM00345">
    <property type="entry name" value="HTH_GNTR"/>
    <property type="match status" value="1"/>
</dbReference>
<gene>
    <name evidence="6" type="ORF">GCM10011534_28350</name>
</gene>
<dbReference type="AlphaFoldDB" id="A0A917WHQ8"/>
<keyword evidence="1" id="KW-0805">Transcription regulation</keyword>
<reference evidence="6" key="1">
    <citation type="journal article" date="2014" name="Int. J. Syst. Evol. Microbiol.">
        <title>Complete genome sequence of Corynebacterium casei LMG S-19264T (=DSM 44701T), isolated from a smear-ripened cheese.</title>
        <authorList>
            <consortium name="US DOE Joint Genome Institute (JGI-PGF)"/>
            <person name="Walter F."/>
            <person name="Albersmeier A."/>
            <person name="Kalinowski J."/>
            <person name="Ruckert C."/>
        </authorList>
    </citation>
    <scope>NUCLEOTIDE SEQUENCE</scope>
    <source>
        <strain evidence="6">CGMCC 1.6293</strain>
    </source>
</reference>
<dbReference type="InterPro" id="IPR036390">
    <property type="entry name" value="WH_DNA-bd_sf"/>
</dbReference>
<dbReference type="InterPro" id="IPR036388">
    <property type="entry name" value="WH-like_DNA-bd_sf"/>
</dbReference>
<dbReference type="CDD" id="cd07377">
    <property type="entry name" value="WHTH_GntR"/>
    <property type="match status" value="1"/>
</dbReference>
<dbReference type="PANTHER" id="PTHR43537:SF5">
    <property type="entry name" value="UXU OPERON TRANSCRIPTIONAL REGULATOR"/>
    <property type="match status" value="1"/>
</dbReference>
<dbReference type="PROSITE" id="PS50949">
    <property type="entry name" value="HTH_GNTR"/>
    <property type="match status" value="1"/>
</dbReference>
<dbReference type="GO" id="GO:0003700">
    <property type="term" value="F:DNA-binding transcription factor activity"/>
    <property type="evidence" value="ECO:0007669"/>
    <property type="project" value="InterPro"/>
</dbReference>
<evidence type="ECO:0000259" key="5">
    <source>
        <dbReference type="PROSITE" id="PS50949"/>
    </source>
</evidence>
<evidence type="ECO:0000256" key="1">
    <source>
        <dbReference type="ARBA" id="ARBA00023015"/>
    </source>
</evidence>
<evidence type="ECO:0000313" key="6">
    <source>
        <dbReference type="EMBL" id="GGM04900.1"/>
    </source>
</evidence>
<dbReference type="SUPFAM" id="SSF46785">
    <property type="entry name" value="Winged helix' DNA-binding domain"/>
    <property type="match status" value="1"/>
</dbReference>
<evidence type="ECO:0000256" key="2">
    <source>
        <dbReference type="ARBA" id="ARBA00023125"/>
    </source>
</evidence>
<keyword evidence="7" id="KW-1185">Reference proteome</keyword>
<dbReference type="PANTHER" id="PTHR43537">
    <property type="entry name" value="TRANSCRIPTIONAL REGULATOR, GNTR FAMILY"/>
    <property type="match status" value="1"/>
</dbReference>
<name>A0A917WHQ8_9RHOB</name>
<feature type="compositionally biased region" description="Low complexity" evidence="4">
    <location>
        <begin position="1"/>
        <end position="11"/>
    </location>
</feature>
<dbReference type="Pfam" id="PF07729">
    <property type="entry name" value="FCD"/>
    <property type="match status" value="1"/>
</dbReference>
<feature type="domain" description="HTH gntR-type" evidence="5">
    <location>
        <begin position="34"/>
        <end position="101"/>
    </location>
</feature>
<sequence length="252" mass="28450">MKRNLAISISRPRGRSSGEEAGGAIRFRHGLRPRTIAEQIADTCGVMIVEGRLAPGDRVGEEKLAEMYRVSRGPVREAIRILEKRRLVDIIPRRGAFVRAITLDSIADLFNVRNALAAMAVETVTRRAARQEKDPTLLKLERRRAQLARMAEDPACSPLDFSFQLTRIVYTLISGSGNRLLGEIWTELNEHTFWTAIWRTPQDGLTHEERQARYAQVNATVELVRAGQVPEAAASLRTWMDEIRDRVLQNLA</sequence>
<organism evidence="6 7">
    <name type="scientific">Pseudooceanicola nanhaiensis</name>
    <dbReference type="NCBI Taxonomy" id="375761"/>
    <lineage>
        <taxon>Bacteria</taxon>
        <taxon>Pseudomonadati</taxon>
        <taxon>Pseudomonadota</taxon>
        <taxon>Alphaproteobacteria</taxon>
        <taxon>Rhodobacterales</taxon>
        <taxon>Paracoccaceae</taxon>
        <taxon>Pseudooceanicola</taxon>
    </lineage>
</organism>
<reference evidence="6" key="2">
    <citation type="submission" date="2020-09" db="EMBL/GenBank/DDBJ databases">
        <authorList>
            <person name="Sun Q."/>
            <person name="Zhou Y."/>
        </authorList>
    </citation>
    <scope>NUCLEOTIDE SEQUENCE</scope>
    <source>
        <strain evidence="6">CGMCC 1.6293</strain>
    </source>
</reference>
<dbReference type="SUPFAM" id="SSF48008">
    <property type="entry name" value="GntR ligand-binding domain-like"/>
    <property type="match status" value="1"/>
</dbReference>
<dbReference type="InterPro" id="IPR011711">
    <property type="entry name" value="GntR_C"/>
</dbReference>
<dbReference type="RefSeq" id="WP_051630639.1">
    <property type="nucleotide sequence ID" value="NZ_BMLF01000002.1"/>
</dbReference>
<evidence type="ECO:0000313" key="7">
    <source>
        <dbReference type="Proteomes" id="UP000649829"/>
    </source>
</evidence>
<keyword evidence="3" id="KW-0804">Transcription</keyword>
<evidence type="ECO:0000256" key="4">
    <source>
        <dbReference type="SAM" id="MobiDB-lite"/>
    </source>
</evidence>